<dbReference type="STRING" id="1184151.AW736_18535"/>
<keyword evidence="3" id="KW-0378">Hydrolase</keyword>
<dbReference type="InterPro" id="IPR017850">
    <property type="entry name" value="Alkaline_phosphatase_core_sf"/>
</dbReference>
<proteinExistence type="inferred from homology"/>
<dbReference type="Gene3D" id="3.40.720.10">
    <property type="entry name" value="Alkaline Phosphatase, subunit A"/>
    <property type="match status" value="1"/>
</dbReference>
<feature type="signal peptide" evidence="5">
    <location>
        <begin position="1"/>
        <end position="26"/>
    </location>
</feature>
<evidence type="ECO:0000313" key="7">
    <source>
        <dbReference type="EMBL" id="OAM88175.1"/>
    </source>
</evidence>
<dbReference type="InterPro" id="IPR050738">
    <property type="entry name" value="Sulfatase"/>
</dbReference>
<dbReference type="InterPro" id="IPR024607">
    <property type="entry name" value="Sulfatase_CS"/>
</dbReference>
<dbReference type="PROSITE" id="PS00149">
    <property type="entry name" value="SULFATASE_2"/>
    <property type="match status" value="1"/>
</dbReference>
<dbReference type="GO" id="GO:0004065">
    <property type="term" value="F:arylsulfatase activity"/>
    <property type="evidence" value="ECO:0007669"/>
    <property type="project" value="TreeGrafter"/>
</dbReference>
<evidence type="ECO:0000259" key="6">
    <source>
        <dbReference type="Pfam" id="PF00884"/>
    </source>
</evidence>
<gene>
    <name evidence="7" type="ORF">AW736_18535</name>
</gene>
<evidence type="ECO:0000256" key="5">
    <source>
        <dbReference type="SAM" id="SignalP"/>
    </source>
</evidence>
<dbReference type="EMBL" id="LRRQ01000143">
    <property type="protein sequence ID" value="OAM88175.1"/>
    <property type="molecule type" value="Genomic_DNA"/>
</dbReference>
<keyword evidence="4" id="KW-0106">Calcium</keyword>
<comment type="similarity">
    <text evidence="1">Belongs to the sulfatase family.</text>
</comment>
<dbReference type="CDD" id="cd16027">
    <property type="entry name" value="SGSH"/>
    <property type="match status" value="1"/>
</dbReference>
<evidence type="ECO:0000256" key="1">
    <source>
        <dbReference type="ARBA" id="ARBA00008779"/>
    </source>
</evidence>
<keyword evidence="5" id="KW-0732">Signal</keyword>
<dbReference type="PROSITE" id="PS00523">
    <property type="entry name" value="SULFATASE_1"/>
    <property type="match status" value="1"/>
</dbReference>
<dbReference type="AlphaFoldDB" id="A0A178IGA9"/>
<dbReference type="InterPro" id="IPR000917">
    <property type="entry name" value="Sulfatase_N"/>
</dbReference>
<dbReference type="OrthoDB" id="9762324at2"/>
<dbReference type="RefSeq" id="WP_068771794.1">
    <property type="nucleotide sequence ID" value="NZ_CP109796.1"/>
</dbReference>
<reference evidence="7 8" key="1">
    <citation type="submission" date="2016-01" db="EMBL/GenBank/DDBJ databases">
        <title>High potential of lignocellulose degradation of a new Verrucomicrobia species.</title>
        <authorList>
            <person name="Wang Y."/>
            <person name="Shi Y."/>
            <person name="Qiu Z."/>
            <person name="Liu S."/>
            <person name="Yang H."/>
        </authorList>
    </citation>
    <scope>NUCLEOTIDE SEQUENCE [LARGE SCALE GENOMIC DNA]</scope>
    <source>
        <strain evidence="7 8">TSB47</strain>
    </source>
</reference>
<evidence type="ECO:0000256" key="3">
    <source>
        <dbReference type="ARBA" id="ARBA00022801"/>
    </source>
</evidence>
<feature type="domain" description="Sulfatase N-terminal" evidence="6">
    <location>
        <begin position="32"/>
        <end position="341"/>
    </location>
</feature>
<comment type="caution">
    <text evidence="7">The sequence shown here is derived from an EMBL/GenBank/DDBJ whole genome shotgun (WGS) entry which is preliminary data.</text>
</comment>
<protein>
    <submittedName>
        <fullName evidence="7">Heparan N-sulfatase</fullName>
    </submittedName>
</protein>
<keyword evidence="2" id="KW-0479">Metal-binding</keyword>
<dbReference type="SUPFAM" id="SSF53649">
    <property type="entry name" value="Alkaline phosphatase-like"/>
    <property type="match status" value="1"/>
</dbReference>
<accession>A0A178IGA9</accession>
<dbReference type="Proteomes" id="UP000078486">
    <property type="component" value="Unassembled WGS sequence"/>
</dbReference>
<evidence type="ECO:0000313" key="8">
    <source>
        <dbReference type="Proteomes" id="UP000078486"/>
    </source>
</evidence>
<evidence type="ECO:0000256" key="4">
    <source>
        <dbReference type="ARBA" id="ARBA00022837"/>
    </source>
</evidence>
<dbReference type="Pfam" id="PF00884">
    <property type="entry name" value="Sulfatase"/>
    <property type="match status" value="1"/>
</dbReference>
<feature type="chain" id="PRO_5008088820" evidence="5">
    <location>
        <begin position="27"/>
        <end position="491"/>
    </location>
</feature>
<keyword evidence="8" id="KW-1185">Reference proteome</keyword>
<organism evidence="7 8">
    <name type="scientific">Termitidicoccus mucosus</name>
    <dbReference type="NCBI Taxonomy" id="1184151"/>
    <lineage>
        <taxon>Bacteria</taxon>
        <taxon>Pseudomonadati</taxon>
        <taxon>Verrucomicrobiota</taxon>
        <taxon>Opitutia</taxon>
        <taxon>Opitutales</taxon>
        <taxon>Opitutaceae</taxon>
        <taxon>Termitidicoccus</taxon>
    </lineage>
</organism>
<dbReference type="PANTHER" id="PTHR42693">
    <property type="entry name" value="ARYLSULFATASE FAMILY MEMBER"/>
    <property type="match status" value="1"/>
</dbReference>
<name>A0A178IGA9_9BACT</name>
<sequence length="491" mass="53718">MKNQLPAALIAPLVAAGLSAPCVVTAAEPARPNIVLIVSDDHGLDALGCYGNPVIRTPHLDALAAAGTRFTRAFCTSASCSPSRSVILTGLQGHHNGMYGLQHDEHHFLCFDQVRSLPVMLEAAGYRTARVGKYHVAPDSVFRFQTVLSGGAANDPKTLGRSPMEMAWRSREVIESSDARPFFLYFATDDPHRANAVLPDGTPTFDTWPEPNHFGNRPAGYPGITPVVYNPADVLVPPFLPDTPACRAELAQYYQSVSRLDQGIGVLIKQLKDAGKYDNTLIIYISDNGVAFPGAKTTLYEPGIRLPCIIKNPRQPKGGVTQDALVSWVDLTPTILDVAGALPPGAAGFDGRSFKAGLDGTPLRGRDEVYASHTFHQVTMYYPMRAVRTEKYKLIHNLAYPLAFPSARDLIQSPTWISATRDGGGLFGKRSIAAFLHRPEFELYDLEADPDEIDNLADAPALREVRDALIEKTRAFQSATKDPWLHKWQYE</sequence>
<dbReference type="GO" id="GO:0046872">
    <property type="term" value="F:metal ion binding"/>
    <property type="evidence" value="ECO:0007669"/>
    <property type="project" value="UniProtKB-KW"/>
</dbReference>
<dbReference type="PANTHER" id="PTHR42693:SF53">
    <property type="entry name" value="ENDO-4-O-SULFATASE"/>
    <property type="match status" value="1"/>
</dbReference>
<evidence type="ECO:0000256" key="2">
    <source>
        <dbReference type="ARBA" id="ARBA00022723"/>
    </source>
</evidence>